<gene>
    <name evidence="12" type="ORF">NCTC10742_05957</name>
</gene>
<evidence type="ECO:0000256" key="8">
    <source>
        <dbReference type="ARBA" id="ARBA00022982"/>
    </source>
</evidence>
<keyword evidence="8" id="KW-0249">Electron transport</keyword>
<dbReference type="GO" id="GO:0070069">
    <property type="term" value="C:cytochrome complex"/>
    <property type="evidence" value="ECO:0007669"/>
    <property type="project" value="InterPro"/>
</dbReference>
<dbReference type="GO" id="GO:0046872">
    <property type="term" value="F:metal ion binding"/>
    <property type="evidence" value="ECO:0007669"/>
    <property type="project" value="UniProtKB-KW"/>
</dbReference>
<evidence type="ECO:0000256" key="3">
    <source>
        <dbReference type="ARBA" id="ARBA00022448"/>
    </source>
</evidence>
<evidence type="ECO:0000256" key="11">
    <source>
        <dbReference type="ARBA" id="ARBA00023136"/>
    </source>
</evidence>
<keyword evidence="7" id="KW-0479">Metal-binding</keyword>
<evidence type="ECO:0000313" key="12">
    <source>
        <dbReference type="EMBL" id="SUE32593.1"/>
    </source>
</evidence>
<comment type="similarity">
    <text evidence="2">Belongs to the cytochrome ubiquinol oxidase subunit 1 family.</text>
</comment>
<keyword evidence="4" id="KW-1003">Cell membrane</keyword>
<keyword evidence="3" id="KW-0813">Transport</keyword>
<reference evidence="12 13" key="1">
    <citation type="submission" date="2018-06" db="EMBL/GenBank/DDBJ databases">
        <authorList>
            <consortium name="Pathogen Informatics"/>
            <person name="Doyle S."/>
        </authorList>
    </citation>
    <scope>NUCLEOTIDE SEQUENCE [LARGE SCALE GENOMIC DNA]</scope>
    <source>
        <strain evidence="12 13">NCTC10742</strain>
    </source>
</reference>
<protein>
    <submittedName>
        <fullName evidence="12">Cytochrome bd ubiquinol oxidase subunit I</fullName>
    </submittedName>
</protein>
<evidence type="ECO:0000256" key="7">
    <source>
        <dbReference type="ARBA" id="ARBA00022723"/>
    </source>
</evidence>
<evidence type="ECO:0000256" key="5">
    <source>
        <dbReference type="ARBA" id="ARBA00022617"/>
    </source>
</evidence>
<dbReference type="GO" id="GO:0019646">
    <property type="term" value="P:aerobic electron transport chain"/>
    <property type="evidence" value="ECO:0007669"/>
    <property type="project" value="InterPro"/>
</dbReference>
<evidence type="ECO:0000256" key="9">
    <source>
        <dbReference type="ARBA" id="ARBA00022989"/>
    </source>
</evidence>
<dbReference type="GO" id="GO:0005886">
    <property type="term" value="C:plasma membrane"/>
    <property type="evidence" value="ECO:0007669"/>
    <property type="project" value="UniProtKB-SubCell"/>
</dbReference>
<proteinExistence type="inferred from homology"/>
<name>A0A379MM50_9MYCO</name>
<dbReference type="InterPro" id="IPR002585">
    <property type="entry name" value="Cyt-d_ubiquinol_oxidase_su_1"/>
</dbReference>
<accession>A0A379MM50</accession>
<evidence type="ECO:0000256" key="1">
    <source>
        <dbReference type="ARBA" id="ARBA00004651"/>
    </source>
</evidence>
<evidence type="ECO:0000256" key="10">
    <source>
        <dbReference type="ARBA" id="ARBA00023004"/>
    </source>
</evidence>
<evidence type="ECO:0000313" key="13">
    <source>
        <dbReference type="Proteomes" id="UP000254291"/>
    </source>
</evidence>
<keyword evidence="5" id="KW-0349">Heme</keyword>
<dbReference type="AlphaFoldDB" id="A0A379MM50"/>
<evidence type="ECO:0000256" key="4">
    <source>
        <dbReference type="ARBA" id="ARBA00022475"/>
    </source>
</evidence>
<comment type="subcellular location">
    <subcellularLocation>
        <location evidence="1">Cell membrane</location>
        <topology evidence="1">Multi-pass membrane protein</topology>
    </subcellularLocation>
</comment>
<sequence length="84" mass="8609">MAGIASVFFVVMANAWTTRPRGFDLVNGGVTIVDVCAATLNPATPPQTVHMIIATFLVAGSPSPVCMQSPCCADAGTAITGWVL</sequence>
<keyword evidence="10" id="KW-0408">Iron</keyword>
<evidence type="ECO:0000256" key="2">
    <source>
        <dbReference type="ARBA" id="ARBA00009819"/>
    </source>
</evidence>
<dbReference type="EMBL" id="UGQM01000005">
    <property type="protein sequence ID" value="SUE32593.1"/>
    <property type="molecule type" value="Genomic_DNA"/>
</dbReference>
<keyword evidence="6" id="KW-0812">Transmembrane</keyword>
<keyword evidence="11" id="KW-0472">Membrane</keyword>
<dbReference type="Pfam" id="PF01654">
    <property type="entry name" value="Cyt_bd_oxida_I"/>
    <property type="match status" value="1"/>
</dbReference>
<keyword evidence="9" id="KW-1133">Transmembrane helix</keyword>
<organism evidence="12 13">
    <name type="scientific">Mycolicibacterium gilvum</name>
    <dbReference type="NCBI Taxonomy" id="1804"/>
    <lineage>
        <taxon>Bacteria</taxon>
        <taxon>Bacillati</taxon>
        <taxon>Actinomycetota</taxon>
        <taxon>Actinomycetes</taxon>
        <taxon>Mycobacteriales</taxon>
        <taxon>Mycobacteriaceae</taxon>
        <taxon>Mycolicibacterium</taxon>
    </lineage>
</organism>
<dbReference type="GO" id="GO:0009055">
    <property type="term" value="F:electron transfer activity"/>
    <property type="evidence" value="ECO:0007669"/>
    <property type="project" value="InterPro"/>
</dbReference>
<dbReference type="Proteomes" id="UP000254291">
    <property type="component" value="Unassembled WGS sequence"/>
</dbReference>
<evidence type="ECO:0000256" key="6">
    <source>
        <dbReference type="ARBA" id="ARBA00022692"/>
    </source>
</evidence>